<reference evidence="2 3" key="1">
    <citation type="submission" date="2018-11" db="EMBL/GenBank/DDBJ databases">
        <authorList>
            <consortium name="Pathogen Informatics"/>
        </authorList>
    </citation>
    <scope>NUCLEOTIDE SEQUENCE [LARGE SCALE GENOMIC DNA]</scope>
</reference>
<accession>A0A3P6SL16</accession>
<gene>
    <name evidence="2" type="ORF">CGOC_LOCUS3024</name>
</gene>
<feature type="non-terminal residue" evidence="2">
    <location>
        <position position="1"/>
    </location>
</feature>
<sequence>RIRIDEDLAAALASNSELRSKLDDAVQEAVALKEQQTATDVFSLELKDYEKKATKPDRSGRMGDTNTFLLFNAELWSINPDWRAFGIRVASASDEALPI</sequence>
<evidence type="ECO:0000313" key="3">
    <source>
        <dbReference type="Proteomes" id="UP000271889"/>
    </source>
</evidence>
<keyword evidence="1" id="KW-0175">Coiled coil</keyword>
<name>A0A3P6SL16_CYLGO</name>
<feature type="coiled-coil region" evidence="1">
    <location>
        <begin position="8"/>
        <end position="35"/>
    </location>
</feature>
<evidence type="ECO:0000313" key="2">
    <source>
        <dbReference type="EMBL" id="VDK54478.1"/>
    </source>
</evidence>
<dbReference type="AlphaFoldDB" id="A0A3P6SL16"/>
<organism evidence="2 3">
    <name type="scientific">Cylicostephanus goldi</name>
    <name type="common">Nematode worm</name>
    <dbReference type="NCBI Taxonomy" id="71465"/>
    <lineage>
        <taxon>Eukaryota</taxon>
        <taxon>Metazoa</taxon>
        <taxon>Ecdysozoa</taxon>
        <taxon>Nematoda</taxon>
        <taxon>Chromadorea</taxon>
        <taxon>Rhabditida</taxon>
        <taxon>Rhabditina</taxon>
        <taxon>Rhabditomorpha</taxon>
        <taxon>Strongyloidea</taxon>
        <taxon>Strongylidae</taxon>
        <taxon>Cylicostephanus</taxon>
    </lineage>
</organism>
<dbReference type="EMBL" id="UYRV01007297">
    <property type="protein sequence ID" value="VDK54478.1"/>
    <property type="molecule type" value="Genomic_DNA"/>
</dbReference>
<protein>
    <submittedName>
        <fullName evidence="2">Uncharacterized protein</fullName>
    </submittedName>
</protein>
<dbReference type="OrthoDB" id="1926336at2759"/>
<evidence type="ECO:0000256" key="1">
    <source>
        <dbReference type="SAM" id="Coils"/>
    </source>
</evidence>
<proteinExistence type="predicted"/>
<dbReference type="Proteomes" id="UP000271889">
    <property type="component" value="Unassembled WGS sequence"/>
</dbReference>
<keyword evidence="3" id="KW-1185">Reference proteome</keyword>